<name>A0A3P8VPR9_CYNSE</name>
<dbReference type="SMART" id="SM00225">
    <property type="entry name" value="BTB"/>
    <property type="match status" value="1"/>
</dbReference>
<dbReference type="OMA" id="HANTWAD"/>
<dbReference type="InterPro" id="IPR011333">
    <property type="entry name" value="SKP1/BTB/POZ_sf"/>
</dbReference>
<dbReference type="InParanoid" id="A0A3P8VPR9"/>
<dbReference type="PROSITE" id="PS50097">
    <property type="entry name" value="BTB"/>
    <property type="match status" value="1"/>
</dbReference>
<dbReference type="AlphaFoldDB" id="A0A3P8VPR9"/>
<dbReference type="SUPFAM" id="SSF117281">
    <property type="entry name" value="Kelch motif"/>
    <property type="match status" value="1"/>
</dbReference>
<dbReference type="Pfam" id="PF24681">
    <property type="entry name" value="Kelch_KLHDC2_KLHL20_DRC7"/>
    <property type="match status" value="1"/>
</dbReference>
<dbReference type="GeneTree" id="ENSGT00940000154664"/>
<dbReference type="SMART" id="SM00612">
    <property type="entry name" value="Kelch"/>
    <property type="match status" value="5"/>
</dbReference>
<dbReference type="SUPFAM" id="SSF54695">
    <property type="entry name" value="POZ domain"/>
    <property type="match status" value="1"/>
</dbReference>
<protein>
    <submittedName>
        <fullName evidence="4">Kelch like family member 10</fullName>
    </submittedName>
</protein>
<reference evidence="4 5" key="1">
    <citation type="journal article" date="2014" name="Nat. Genet.">
        <title>Whole-genome sequence of a flatfish provides insights into ZW sex chromosome evolution and adaptation to a benthic lifestyle.</title>
        <authorList>
            <person name="Chen S."/>
            <person name="Zhang G."/>
            <person name="Shao C."/>
            <person name="Huang Q."/>
            <person name="Liu G."/>
            <person name="Zhang P."/>
            <person name="Song W."/>
            <person name="An N."/>
            <person name="Chalopin D."/>
            <person name="Volff J.N."/>
            <person name="Hong Y."/>
            <person name="Li Q."/>
            <person name="Sha Z."/>
            <person name="Zhou H."/>
            <person name="Xie M."/>
            <person name="Yu Q."/>
            <person name="Liu Y."/>
            <person name="Xiang H."/>
            <person name="Wang N."/>
            <person name="Wu K."/>
            <person name="Yang C."/>
            <person name="Zhou Q."/>
            <person name="Liao X."/>
            <person name="Yang L."/>
            <person name="Hu Q."/>
            <person name="Zhang J."/>
            <person name="Meng L."/>
            <person name="Jin L."/>
            <person name="Tian Y."/>
            <person name="Lian J."/>
            <person name="Yang J."/>
            <person name="Miao G."/>
            <person name="Liu S."/>
            <person name="Liang Z."/>
            <person name="Yan F."/>
            <person name="Li Y."/>
            <person name="Sun B."/>
            <person name="Zhang H."/>
            <person name="Zhang J."/>
            <person name="Zhu Y."/>
            <person name="Du M."/>
            <person name="Zhao Y."/>
            <person name="Schartl M."/>
            <person name="Tang Q."/>
            <person name="Wang J."/>
        </authorList>
    </citation>
    <scope>NUCLEOTIDE SEQUENCE</scope>
</reference>
<dbReference type="Gene3D" id="3.30.710.10">
    <property type="entry name" value="Potassium Channel Kv1.1, Chain A"/>
    <property type="match status" value="1"/>
</dbReference>
<reference evidence="4" key="3">
    <citation type="submission" date="2025-09" db="UniProtKB">
        <authorList>
            <consortium name="Ensembl"/>
        </authorList>
    </citation>
    <scope>IDENTIFICATION</scope>
</reference>
<dbReference type="Pfam" id="PF01344">
    <property type="entry name" value="Kelch_1"/>
    <property type="match status" value="1"/>
</dbReference>
<proteinExistence type="predicted"/>
<dbReference type="STRING" id="244447.ENSCSEP00000016269"/>
<evidence type="ECO:0000259" key="3">
    <source>
        <dbReference type="PROSITE" id="PS50097"/>
    </source>
</evidence>
<dbReference type="FunFam" id="1.25.40.420:FF:000001">
    <property type="entry name" value="Kelch-like family member 12"/>
    <property type="match status" value="1"/>
</dbReference>
<dbReference type="Proteomes" id="UP000265120">
    <property type="component" value="Chromosome 18"/>
</dbReference>
<dbReference type="InterPro" id="IPR000210">
    <property type="entry name" value="BTB/POZ_dom"/>
</dbReference>
<dbReference type="Pfam" id="PF07707">
    <property type="entry name" value="BACK"/>
    <property type="match status" value="1"/>
</dbReference>
<keyword evidence="2" id="KW-0677">Repeat</keyword>
<dbReference type="PIRSF" id="PIRSF037037">
    <property type="entry name" value="Kelch-like_protein_gigaxonin"/>
    <property type="match status" value="1"/>
</dbReference>
<evidence type="ECO:0000313" key="5">
    <source>
        <dbReference type="Proteomes" id="UP000265120"/>
    </source>
</evidence>
<reference evidence="4" key="2">
    <citation type="submission" date="2025-08" db="UniProtKB">
        <authorList>
            <consortium name="Ensembl"/>
        </authorList>
    </citation>
    <scope>IDENTIFICATION</scope>
</reference>
<organism evidence="4 5">
    <name type="scientific">Cynoglossus semilaevis</name>
    <name type="common">Tongue sole</name>
    <dbReference type="NCBI Taxonomy" id="244447"/>
    <lineage>
        <taxon>Eukaryota</taxon>
        <taxon>Metazoa</taxon>
        <taxon>Chordata</taxon>
        <taxon>Craniata</taxon>
        <taxon>Vertebrata</taxon>
        <taxon>Euteleostomi</taxon>
        <taxon>Actinopterygii</taxon>
        <taxon>Neopterygii</taxon>
        <taxon>Teleostei</taxon>
        <taxon>Neoteleostei</taxon>
        <taxon>Acanthomorphata</taxon>
        <taxon>Carangaria</taxon>
        <taxon>Pleuronectiformes</taxon>
        <taxon>Pleuronectoidei</taxon>
        <taxon>Cynoglossidae</taxon>
        <taxon>Cynoglossinae</taxon>
        <taxon>Cynoglossus</taxon>
    </lineage>
</organism>
<accession>A0A3P8VPR9</accession>
<evidence type="ECO:0000256" key="2">
    <source>
        <dbReference type="ARBA" id="ARBA00022737"/>
    </source>
</evidence>
<keyword evidence="1" id="KW-0880">Kelch repeat</keyword>
<dbReference type="Pfam" id="PF00651">
    <property type="entry name" value="BTB"/>
    <property type="match status" value="1"/>
</dbReference>
<sequence length="549" mass="61517">MSWFNEYRLQGKFCDALIKVENVEYKIHKVIISDCSPYFIPFFEFHSSTDASTFDMFGLCPDTMRLIIEFAYTGSVSVTECNVEKLMLASDMLNIMSIVQVCSDFLGEQLSPENSIGIWKFSKVCSCPELQLRASHYIFHHFEEVFSCEEFLHLTMQELNEILGRDELSVKKEGTVFEAILHWVAHKPKERCKNLAMLFSKFRVALTSAQYIHSYVLTNEFVRSNAECIEMVSDAVKTIHQSKFSDGTVLRDPLARPRLPGATLLAIGGCSDERCLGEIEAYNVCADLWVTLPNTLTTPRADHGTAFLNGYVYVVGGFDGEVYCISVSRLDLVKHTWQDVAPMYHCRGLVSVTVLNGFIYAMGGYDGYNQIRSAECYSPEIDEWKCIAPMCQWRSEAGSTTLDDKIYICGGFKGQTFLQTAECYNPNTNQWTMITPMIRRRCEHGVVAHAGCVYAVGGNDGICCLNCTEVFNPQNNTWHMISSMKTPRSKFGLGVINGQIYAVGGRTGAAALDWSATPCAVVSVFALSLRRRGGLTSSIAQTLKERNKR</sequence>
<dbReference type="PANTHER" id="PTHR24412">
    <property type="entry name" value="KELCH PROTEIN"/>
    <property type="match status" value="1"/>
</dbReference>
<evidence type="ECO:0000313" key="4">
    <source>
        <dbReference type="Ensembl" id="ENSCSEP00000016269.1"/>
    </source>
</evidence>
<dbReference type="InterPro" id="IPR015915">
    <property type="entry name" value="Kelch-typ_b-propeller"/>
</dbReference>
<dbReference type="PANTHER" id="PTHR24412:SF172">
    <property type="entry name" value="KELCH-LIKE PROTEIN 10"/>
    <property type="match status" value="1"/>
</dbReference>
<dbReference type="Gene3D" id="1.25.40.420">
    <property type="match status" value="1"/>
</dbReference>
<dbReference type="InterPro" id="IPR017096">
    <property type="entry name" value="BTB-kelch_protein"/>
</dbReference>
<dbReference type="InterPro" id="IPR011705">
    <property type="entry name" value="BACK"/>
</dbReference>
<dbReference type="Ensembl" id="ENSCSET00000016477.1">
    <property type="protein sequence ID" value="ENSCSEP00000016269.1"/>
    <property type="gene ID" value="ENSCSEG00000010469.1"/>
</dbReference>
<keyword evidence="5" id="KW-1185">Reference proteome</keyword>
<dbReference type="SMART" id="SM00875">
    <property type="entry name" value="BACK"/>
    <property type="match status" value="1"/>
</dbReference>
<dbReference type="InterPro" id="IPR006652">
    <property type="entry name" value="Kelch_1"/>
</dbReference>
<evidence type="ECO:0000256" key="1">
    <source>
        <dbReference type="ARBA" id="ARBA00022441"/>
    </source>
</evidence>
<feature type="domain" description="BTB" evidence="3">
    <location>
        <begin position="14"/>
        <end position="80"/>
    </location>
</feature>
<dbReference type="Gene3D" id="2.120.10.80">
    <property type="entry name" value="Kelch-type beta propeller"/>
    <property type="match status" value="1"/>
</dbReference>